<dbReference type="Gene3D" id="1.20.1250.20">
    <property type="entry name" value="MFS general substrate transporter like domains"/>
    <property type="match status" value="1"/>
</dbReference>
<dbReference type="InterPro" id="IPR050171">
    <property type="entry name" value="MFS_Transporters"/>
</dbReference>
<name>A0AAW8DCI9_9MICC</name>
<sequence>MSASITVPSHQTDGSLRRHSQSRHHLGFWMIAFAFLIAMAFSAVPAPLYPLYQARDGFSTFIVTVIFAVYAFGVVISLVFAGHISDWVGRKKILVPALVLELAAATLFFAVPGLWALLVARFISGLGIGMLTATATAHLHDLDVRHRPGASTQRFEIVSTAANIGGVGIGPLVSGLLAQFLVEPLHTPYLVFGILIVVSIVAVLLTPETVEDHLVRPTYRPQRVSADHGDRVGYIAALASGFVAFAVFGVFTSIAPAFVGSLLDRPSRAISGLVVFAVFGAAAIAQTATSRLGLKKRQTGGLIAVAIGLVVLVIGMIGTNLPTLLTGGVFAGAGAGMLFKAAVGAVAAMASPERRGGALAGLFLISYVGLSVPALAIGIATLAISSTAAMTGLTVVLLITLAIVGTLTRRSPRQ</sequence>
<feature type="transmembrane region" description="Helical" evidence="7">
    <location>
        <begin position="188"/>
        <end position="210"/>
    </location>
</feature>
<feature type="transmembrane region" description="Helical" evidence="7">
    <location>
        <begin position="58"/>
        <end position="81"/>
    </location>
</feature>
<dbReference type="PANTHER" id="PTHR23517:SF13">
    <property type="entry name" value="MAJOR FACILITATOR SUPERFAMILY MFS_1"/>
    <property type="match status" value="1"/>
</dbReference>
<dbReference type="InterPro" id="IPR036259">
    <property type="entry name" value="MFS_trans_sf"/>
</dbReference>
<reference evidence="9 11" key="1">
    <citation type="submission" date="2023-07" db="EMBL/GenBank/DDBJ databases">
        <title>Sorghum-associated microbial communities from plants grown in Nebraska, USA.</title>
        <authorList>
            <person name="Schachtman D."/>
        </authorList>
    </citation>
    <scope>NUCLEOTIDE SEQUENCE</scope>
    <source>
        <strain evidence="9">DS1006</strain>
        <strain evidence="10 11">DS1016</strain>
    </source>
</reference>
<dbReference type="EMBL" id="JAUSRG010000009">
    <property type="protein sequence ID" value="MDP9906052.1"/>
    <property type="molecule type" value="Genomic_DNA"/>
</dbReference>
<dbReference type="InterPro" id="IPR011701">
    <property type="entry name" value="MFS"/>
</dbReference>
<keyword evidence="5 7" id="KW-1133">Transmembrane helix</keyword>
<feature type="transmembrane region" description="Helical" evidence="7">
    <location>
        <begin position="231"/>
        <end position="258"/>
    </location>
</feature>
<dbReference type="AlphaFoldDB" id="A0AAW8DCI9"/>
<dbReference type="Pfam" id="PF07690">
    <property type="entry name" value="MFS_1"/>
    <property type="match status" value="1"/>
</dbReference>
<dbReference type="EMBL" id="JAUSTF010000008">
    <property type="protein sequence ID" value="MDQ0181855.1"/>
    <property type="molecule type" value="Genomic_DNA"/>
</dbReference>
<keyword evidence="2" id="KW-0813">Transport</keyword>
<feature type="transmembrane region" description="Helical" evidence="7">
    <location>
        <begin position="93"/>
        <end position="112"/>
    </location>
</feature>
<evidence type="ECO:0000313" key="11">
    <source>
        <dbReference type="Proteomes" id="UP001230951"/>
    </source>
</evidence>
<dbReference type="PANTHER" id="PTHR23517">
    <property type="entry name" value="RESISTANCE PROTEIN MDTM, PUTATIVE-RELATED-RELATED"/>
    <property type="match status" value="1"/>
</dbReference>
<evidence type="ECO:0000259" key="8">
    <source>
        <dbReference type="PROSITE" id="PS50850"/>
    </source>
</evidence>
<feature type="transmembrane region" description="Helical" evidence="7">
    <location>
        <begin position="26"/>
        <end position="46"/>
    </location>
</feature>
<evidence type="ECO:0000313" key="9">
    <source>
        <dbReference type="EMBL" id="MDP9906052.1"/>
    </source>
</evidence>
<evidence type="ECO:0000256" key="6">
    <source>
        <dbReference type="ARBA" id="ARBA00023136"/>
    </source>
</evidence>
<dbReference type="GO" id="GO:0022857">
    <property type="term" value="F:transmembrane transporter activity"/>
    <property type="evidence" value="ECO:0007669"/>
    <property type="project" value="InterPro"/>
</dbReference>
<dbReference type="InterPro" id="IPR020846">
    <property type="entry name" value="MFS_dom"/>
</dbReference>
<comment type="subcellular location">
    <subcellularLocation>
        <location evidence="1">Cell membrane</location>
        <topology evidence="1">Multi-pass membrane protein</topology>
    </subcellularLocation>
</comment>
<evidence type="ECO:0000313" key="10">
    <source>
        <dbReference type="EMBL" id="MDQ0181855.1"/>
    </source>
</evidence>
<evidence type="ECO:0000256" key="4">
    <source>
        <dbReference type="ARBA" id="ARBA00022692"/>
    </source>
</evidence>
<feature type="transmembrane region" description="Helical" evidence="7">
    <location>
        <begin position="118"/>
        <end position="139"/>
    </location>
</feature>
<dbReference type="GO" id="GO:0005886">
    <property type="term" value="C:plasma membrane"/>
    <property type="evidence" value="ECO:0007669"/>
    <property type="project" value="UniProtKB-SubCell"/>
</dbReference>
<feature type="transmembrane region" description="Helical" evidence="7">
    <location>
        <begin position="362"/>
        <end position="384"/>
    </location>
</feature>
<protein>
    <submittedName>
        <fullName evidence="9">MFS family permease</fullName>
    </submittedName>
</protein>
<gene>
    <name evidence="9" type="ORF">J2S90_003023</name>
    <name evidence="10" type="ORF">J2S93_003294</name>
</gene>
<organism evidence="9 12">
    <name type="scientific">Arthrobacter bambusae</name>
    <dbReference type="NCBI Taxonomy" id="1338426"/>
    <lineage>
        <taxon>Bacteria</taxon>
        <taxon>Bacillati</taxon>
        <taxon>Actinomycetota</taxon>
        <taxon>Actinomycetes</taxon>
        <taxon>Micrococcales</taxon>
        <taxon>Micrococcaceae</taxon>
        <taxon>Arthrobacter</taxon>
    </lineage>
</organism>
<keyword evidence="6 7" id="KW-0472">Membrane</keyword>
<dbReference type="Proteomes" id="UP001230951">
    <property type="component" value="Unassembled WGS sequence"/>
</dbReference>
<feature type="transmembrane region" description="Helical" evidence="7">
    <location>
        <begin position="390"/>
        <end position="408"/>
    </location>
</feature>
<accession>A0AAW8DCI9</accession>
<proteinExistence type="predicted"/>
<comment type="caution">
    <text evidence="9">The sequence shown here is derived from an EMBL/GenBank/DDBJ whole genome shotgun (WGS) entry which is preliminary data.</text>
</comment>
<feature type="transmembrane region" description="Helical" evidence="7">
    <location>
        <begin position="160"/>
        <end position="182"/>
    </location>
</feature>
<feature type="transmembrane region" description="Helical" evidence="7">
    <location>
        <begin position="324"/>
        <end position="350"/>
    </location>
</feature>
<keyword evidence="11" id="KW-1185">Reference proteome</keyword>
<evidence type="ECO:0000256" key="5">
    <source>
        <dbReference type="ARBA" id="ARBA00022989"/>
    </source>
</evidence>
<evidence type="ECO:0000256" key="7">
    <source>
        <dbReference type="SAM" id="Phobius"/>
    </source>
</evidence>
<evidence type="ECO:0000256" key="2">
    <source>
        <dbReference type="ARBA" id="ARBA00022448"/>
    </source>
</evidence>
<evidence type="ECO:0000313" key="12">
    <source>
        <dbReference type="Proteomes" id="UP001242995"/>
    </source>
</evidence>
<keyword evidence="4 7" id="KW-0812">Transmembrane</keyword>
<feature type="domain" description="Major facilitator superfamily (MFS) profile" evidence="8">
    <location>
        <begin position="26"/>
        <end position="412"/>
    </location>
</feature>
<dbReference type="RefSeq" id="WP_284990288.1">
    <property type="nucleotide sequence ID" value="NZ_JAUSRG010000009.1"/>
</dbReference>
<evidence type="ECO:0000256" key="1">
    <source>
        <dbReference type="ARBA" id="ARBA00004651"/>
    </source>
</evidence>
<evidence type="ECO:0000256" key="3">
    <source>
        <dbReference type="ARBA" id="ARBA00022475"/>
    </source>
</evidence>
<dbReference type="SUPFAM" id="SSF103473">
    <property type="entry name" value="MFS general substrate transporter"/>
    <property type="match status" value="1"/>
</dbReference>
<keyword evidence="3" id="KW-1003">Cell membrane</keyword>
<dbReference type="Proteomes" id="UP001242995">
    <property type="component" value="Unassembled WGS sequence"/>
</dbReference>
<feature type="transmembrane region" description="Helical" evidence="7">
    <location>
        <begin position="300"/>
        <end position="318"/>
    </location>
</feature>
<feature type="transmembrane region" description="Helical" evidence="7">
    <location>
        <begin position="270"/>
        <end position="288"/>
    </location>
</feature>
<dbReference type="PROSITE" id="PS50850">
    <property type="entry name" value="MFS"/>
    <property type="match status" value="1"/>
</dbReference>